<evidence type="ECO:0000256" key="12">
    <source>
        <dbReference type="SAM" id="Phobius"/>
    </source>
</evidence>
<keyword evidence="5" id="KW-0808">Transferase</keyword>
<keyword evidence="10 12" id="KW-0472">Membrane</keyword>
<dbReference type="Gene3D" id="3.30.1360.60">
    <property type="entry name" value="Glucose permease domain IIB"/>
    <property type="match status" value="1"/>
</dbReference>
<organism evidence="14 15">
    <name type="scientific">Candidatus Corynebacterium avicola</name>
    <dbReference type="NCBI Taxonomy" id="2838527"/>
    <lineage>
        <taxon>Bacteria</taxon>
        <taxon>Bacillati</taxon>
        <taxon>Actinomycetota</taxon>
        <taxon>Actinomycetes</taxon>
        <taxon>Mycobacteriales</taxon>
        <taxon>Corynebacteriaceae</taxon>
        <taxon>Corynebacterium</taxon>
    </lineage>
</organism>
<evidence type="ECO:0000256" key="11">
    <source>
        <dbReference type="PROSITE-ProRule" id="PRU00421"/>
    </source>
</evidence>
<dbReference type="Pfam" id="PF00367">
    <property type="entry name" value="PTS_EIIB"/>
    <property type="match status" value="1"/>
</dbReference>
<proteinExistence type="predicted"/>
<evidence type="ECO:0000256" key="8">
    <source>
        <dbReference type="ARBA" id="ARBA00022777"/>
    </source>
</evidence>
<dbReference type="GO" id="GO:0009401">
    <property type="term" value="P:phosphoenolpyruvate-dependent sugar phosphotransferase system"/>
    <property type="evidence" value="ECO:0007669"/>
    <property type="project" value="UniProtKB-KW"/>
</dbReference>
<dbReference type="PROSITE" id="PS51098">
    <property type="entry name" value="PTS_EIIB_TYPE_1"/>
    <property type="match status" value="1"/>
</dbReference>
<feature type="transmembrane region" description="Helical" evidence="12">
    <location>
        <begin position="116"/>
        <end position="137"/>
    </location>
</feature>
<feature type="transmembrane region" description="Helical" evidence="12">
    <location>
        <begin position="157"/>
        <end position="178"/>
    </location>
</feature>
<name>A0A9D1RLW1_9CORY</name>
<dbReference type="GO" id="GO:0008982">
    <property type="term" value="F:protein-N(PI)-phosphohistidine-sugar phosphotransferase activity"/>
    <property type="evidence" value="ECO:0007669"/>
    <property type="project" value="InterPro"/>
</dbReference>
<dbReference type="PANTHER" id="PTHR30175:SF1">
    <property type="entry name" value="PTS SYSTEM ARBUTIN-, CELLOBIOSE-, AND SALICIN-SPECIFIC EIIBC COMPONENT-RELATED"/>
    <property type="match status" value="1"/>
</dbReference>
<dbReference type="InterPro" id="IPR001996">
    <property type="entry name" value="PTS_IIB_1"/>
</dbReference>
<accession>A0A9D1RLW1</accession>
<dbReference type="InterPro" id="IPR050558">
    <property type="entry name" value="PTS_Sugar-Specific_Components"/>
</dbReference>
<comment type="subcellular location">
    <subcellularLocation>
        <location evidence="1">Cell membrane</location>
        <topology evidence="1">Multi-pass membrane protein</topology>
    </subcellularLocation>
</comment>
<dbReference type="PROSITE" id="PS01035">
    <property type="entry name" value="PTS_EIIB_TYPE_1_CYS"/>
    <property type="match status" value="1"/>
</dbReference>
<evidence type="ECO:0000256" key="1">
    <source>
        <dbReference type="ARBA" id="ARBA00004651"/>
    </source>
</evidence>
<dbReference type="CDD" id="cd00212">
    <property type="entry name" value="PTS_IIB_glc"/>
    <property type="match status" value="1"/>
</dbReference>
<feature type="domain" description="PTS EIIB type-1" evidence="13">
    <location>
        <begin position="8"/>
        <end position="90"/>
    </location>
</feature>
<protein>
    <submittedName>
        <fullName evidence="14">PTS transporter subunit EIIB</fullName>
    </submittedName>
</protein>
<dbReference type="GO" id="GO:0015771">
    <property type="term" value="P:trehalose transport"/>
    <property type="evidence" value="ECO:0007669"/>
    <property type="project" value="TreeGrafter"/>
</dbReference>
<dbReference type="InterPro" id="IPR018113">
    <property type="entry name" value="PTrfase_EIIB_Cys"/>
</dbReference>
<keyword evidence="2" id="KW-0813">Transport</keyword>
<dbReference type="Proteomes" id="UP000824190">
    <property type="component" value="Unassembled WGS sequence"/>
</dbReference>
<evidence type="ECO:0000256" key="3">
    <source>
        <dbReference type="ARBA" id="ARBA00022475"/>
    </source>
</evidence>
<reference evidence="14" key="2">
    <citation type="submission" date="2021-04" db="EMBL/GenBank/DDBJ databases">
        <authorList>
            <person name="Gilroy R."/>
        </authorList>
    </citation>
    <scope>NUCLEOTIDE SEQUENCE</scope>
    <source>
        <strain evidence="14">CHK32-1732</strain>
    </source>
</reference>
<evidence type="ECO:0000313" key="14">
    <source>
        <dbReference type="EMBL" id="HIW90304.1"/>
    </source>
</evidence>
<feature type="transmembrane region" description="Helical" evidence="12">
    <location>
        <begin position="185"/>
        <end position="202"/>
    </location>
</feature>
<keyword evidence="3" id="KW-1003">Cell membrane</keyword>
<evidence type="ECO:0000256" key="2">
    <source>
        <dbReference type="ARBA" id="ARBA00022448"/>
    </source>
</evidence>
<keyword evidence="8" id="KW-0418">Kinase</keyword>
<gene>
    <name evidence="14" type="ORF">H9870_01350</name>
</gene>
<evidence type="ECO:0000256" key="7">
    <source>
        <dbReference type="ARBA" id="ARBA00022692"/>
    </source>
</evidence>
<dbReference type="FunFam" id="3.30.1360.60:FF:000001">
    <property type="entry name" value="PTS system glucose-specific IIBC component PtsG"/>
    <property type="match status" value="1"/>
</dbReference>
<evidence type="ECO:0000256" key="5">
    <source>
        <dbReference type="ARBA" id="ARBA00022679"/>
    </source>
</evidence>
<evidence type="ECO:0000256" key="6">
    <source>
        <dbReference type="ARBA" id="ARBA00022683"/>
    </source>
</evidence>
<feature type="active site" description="Phosphocysteine intermediate; for EIIB activity" evidence="11">
    <location>
        <position position="30"/>
    </location>
</feature>
<sequence>MATKQDFAPLAEQVVTALGGPDNIRTVTHCATRLRFKVKDADKADIKAAESVDGVLTVVHAGGQHQVVIGNDVPLAYAAVTALDEMTRKGVKDGVDESGSSAEDEGDVDRNLFNRFIDLISSLFSPILWTLAGLGLGKAFLSLAETLSLIDETSDTYVILDATFDGAFYFLPVLLAITAARRFKVDVFIAIAVVFPLVPLYVKLCGVTRP</sequence>
<dbReference type="GO" id="GO:0090589">
    <property type="term" value="F:protein-phosphocysteine-trehalose phosphotransferase system transporter activity"/>
    <property type="evidence" value="ECO:0007669"/>
    <property type="project" value="TreeGrafter"/>
</dbReference>
<dbReference type="AlphaFoldDB" id="A0A9D1RLW1"/>
<dbReference type="GO" id="GO:0016301">
    <property type="term" value="F:kinase activity"/>
    <property type="evidence" value="ECO:0007669"/>
    <property type="project" value="UniProtKB-KW"/>
</dbReference>
<dbReference type="EMBL" id="DXGC01000012">
    <property type="protein sequence ID" value="HIW90304.1"/>
    <property type="molecule type" value="Genomic_DNA"/>
</dbReference>
<comment type="caution">
    <text evidence="14">The sequence shown here is derived from an EMBL/GenBank/DDBJ whole genome shotgun (WGS) entry which is preliminary data.</text>
</comment>
<keyword evidence="4" id="KW-0762">Sugar transport</keyword>
<reference evidence="14" key="1">
    <citation type="journal article" date="2021" name="PeerJ">
        <title>Extensive microbial diversity within the chicken gut microbiome revealed by metagenomics and culture.</title>
        <authorList>
            <person name="Gilroy R."/>
            <person name="Ravi A."/>
            <person name="Getino M."/>
            <person name="Pursley I."/>
            <person name="Horton D.L."/>
            <person name="Alikhan N.F."/>
            <person name="Baker D."/>
            <person name="Gharbi K."/>
            <person name="Hall N."/>
            <person name="Watson M."/>
            <person name="Adriaenssens E.M."/>
            <person name="Foster-Nyarko E."/>
            <person name="Jarju S."/>
            <person name="Secka A."/>
            <person name="Antonio M."/>
            <person name="Oren A."/>
            <person name="Chaudhuri R.R."/>
            <person name="La Ragione R."/>
            <person name="Hildebrand F."/>
            <person name="Pallen M.J."/>
        </authorList>
    </citation>
    <scope>NUCLEOTIDE SEQUENCE</scope>
    <source>
        <strain evidence="14">CHK32-1732</strain>
    </source>
</reference>
<keyword evidence="7 12" id="KW-0812">Transmembrane</keyword>
<evidence type="ECO:0000259" key="13">
    <source>
        <dbReference type="PROSITE" id="PS51098"/>
    </source>
</evidence>
<dbReference type="PANTHER" id="PTHR30175">
    <property type="entry name" value="PHOSPHOTRANSFERASE SYSTEM TRANSPORT PROTEIN"/>
    <property type="match status" value="1"/>
</dbReference>
<evidence type="ECO:0000256" key="10">
    <source>
        <dbReference type="ARBA" id="ARBA00023136"/>
    </source>
</evidence>
<evidence type="ECO:0000313" key="15">
    <source>
        <dbReference type="Proteomes" id="UP000824190"/>
    </source>
</evidence>
<dbReference type="GO" id="GO:0005886">
    <property type="term" value="C:plasma membrane"/>
    <property type="evidence" value="ECO:0007669"/>
    <property type="project" value="UniProtKB-SubCell"/>
</dbReference>
<keyword evidence="9 12" id="KW-1133">Transmembrane helix</keyword>
<keyword evidence="6" id="KW-0598">Phosphotransferase system</keyword>
<dbReference type="InterPro" id="IPR036878">
    <property type="entry name" value="Glu_permease_IIB"/>
</dbReference>
<dbReference type="SUPFAM" id="SSF55604">
    <property type="entry name" value="Glucose permease domain IIB"/>
    <property type="match status" value="1"/>
</dbReference>
<evidence type="ECO:0000256" key="4">
    <source>
        <dbReference type="ARBA" id="ARBA00022597"/>
    </source>
</evidence>
<evidence type="ECO:0000256" key="9">
    <source>
        <dbReference type="ARBA" id="ARBA00022989"/>
    </source>
</evidence>